<dbReference type="AlphaFoldDB" id="A0A366MBR1"/>
<evidence type="ECO:0000313" key="2">
    <source>
        <dbReference type="Proteomes" id="UP000253099"/>
    </source>
</evidence>
<evidence type="ECO:0000313" key="1">
    <source>
        <dbReference type="EMBL" id="RBQ23671.1"/>
    </source>
</evidence>
<sequence>MGFILEILTMKLNTICNYNEVEIFVEGNNNTFSSFQISYNENGIGIQGSSNNIIGNYISGNNQGI</sequence>
<reference evidence="1 2" key="1">
    <citation type="submission" date="2018-06" db="EMBL/GenBank/DDBJ databases">
        <title>Genomic insight into two independent archaeal endosymbiosis events.</title>
        <authorList>
            <person name="Lind A.E."/>
            <person name="Lewis W.H."/>
            <person name="Spang A."/>
            <person name="Guy L."/>
            <person name="Embley M.T."/>
            <person name="Ettema T.J.G."/>
        </authorList>
    </citation>
    <scope>NUCLEOTIDE SEQUENCE [LARGE SCALE GENOMIC DNA]</scope>
    <source>
        <strain evidence="1">NOE</strain>
    </source>
</reference>
<accession>A0A366MBR1</accession>
<organism evidence="1 2">
    <name type="scientific">Candidatus Methanobinarius endosymbioticus</name>
    <dbReference type="NCBI Taxonomy" id="2006182"/>
    <lineage>
        <taxon>Archaea</taxon>
        <taxon>Methanobacteriati</taxon>
        <taxon>Methanobacteriota</taxon>
        <taxon>Methanomada group</taxon>
        <taxon>Methanobacteria</taxon>
        <taxon>Methanobacteriales</taxon>
        <taxon>Methanobacteriaceae</taxon>
        <taxon>Candidatus Methanobinarius</taxon>
    </lineage>
</organism>
<gene>
    <name evidence="1" type="ORF">ALNOE001_07260</name>
</gene>
<dbReference type="Proteomes" id="UP000253099">
    <property type="component" value="Unassembled WGS sequence"/>
</dbReference>
<proteinExistence type="predicted"/>
<keyword evidence="2" id="KW-1185">Reference proteome</keyword>
<protein>
    <submittedName>
        <fullName evidence="1">Uncharacterized protein</fullName>
    </submittedName>
</protein>
<name>A0A366MBR1_9EURY</name>
<comment type="caution">
    <text evidence="1">The sequence shown here is derived from an EMBL/GenBank/DDBJ whole genome shotgun (WGS) entry which is preliminary data.</text>
</comment>
<dbReference type="EMBL" id="NIZT01000020">
    <property type="protein sequence ID" value="RBQ23671.1"/>
    <property type="molecule type" value="Genomic_DNA"/>
</dbReference>